<gene>
    <name evidence="2" type="ORF">QBC34DRAFT_385910</name>
</gene>
<keyword evidence="3" id="KW-1185">Reference proteome</keyword>
<evidence type="ECO:0008006" key="4">
    <source>
        <dbReference type="Google" id="ProtNLM"/>
    </source>
</evidence>
<dbReference type="AlphaFoldDB" id="A0AAV9G6T4"/>
<proteinExistence type="predicted"/>
<protein>
    <recommendedName>
        <fullName evidence="4">Cyanovirin-N domain-containing protein</fullName>
    </recommendedName>
</protein>
<evidence type="ECO:0000313" key="3">
    <source>
        <dbReference type="Proteomes" id="UP001321760"/>
    </source>
</evidence>
<dbReference type="Proteomes" id="UP001321760">
    <property type="component" value="Unassembled WGS sequence"/>
</dbReference>
<comment type="caution">
    <text evidence="2">The sequence shown here is derived from an EMBL/GenBank/DDBJ whole genome shotgun (WGS) entry which is preliminary data.</text>
</comment>
<evidence type="ECO:0000256" key="1">
    <source>
        <dbReference type="SAM" id="SignalP"/>
    </source>
</evidence>
<sequence>MHCATIILALAASVALALPSNHEFKRADELADKPTYVPMQWVGRLSPDSDETTTLYGTAPSILEQILQLKPDYSPWDFEDYRTDMQAKGITREMDDAGLEHVARRRAVSLNPSAVLKREEGWFDCNAGTGLVDWGSCEEGLGTMRRLGGGSALCAVDGRGVPYTCTRFSCSWNCGIFLCSRFGAMVQVLCRDIATDMEKIAGACNRSGWVKGRLVFNTHYTELNRQDC</sequence>
<evidence type="ECO:0000313" key="2">
    <source>
        <dbReference type="EMBL" id="KAK4443834.1"/>
    </source>
</evidence>
<accession>A0AAV9G6T4</accession>
<organism evidence="2 3">
    <name type="scientific">Podospora aff. communis PSN243</name>
    <dbReference type="NCBI Taxonomy" id="3040156"/>
    <lineage>
        <taxon>Eukaryota</taxon>
        <taxon>Fungi</taxon>
        <taxon>Dikarya</taxon>
        <taxon>Ascomycota</taxon>
        <taxon>Pezizomycotina</taxon>
        <taxon>Sordariomycetes</taxon>
        <taxon>Sordariomycetidae</taxon>
        <taxon>Sordariales</taxon>
        <taxon>Podosporaceae</taxon>
        <taxon>Podospora</taxon>
    </lineage>
</organism>
<feature type="chain" id="PRO_5043384406" description="Cyanovirin-N domain-containing protein" evidence="1">
    <location>
        <begin position="18"/>
        <end position="228"/>
    </location>
</feature>
<name>A0AAV9G6T4_9PEZI</name>
<reference evidence="2" key="1">
    <citation type="journal article" date="2023" name="Mol. Phylogenet. Evol.">
        <title>Genome-scale phylogeny and comparative genomics of the fungal order Sordariales.</title>
        <authorList>
            <person name="Hensen N."/>
            <person name="Bonometti L."/>
            <person name="Westerberg I."/>
            <person name="Brannstrom I.O."/>
            <person name="Guillou S."/>
            <person name="Cros-Aarteil S."/>
            <person name="Calhoun S."/>
            <person name="Haridas S."/>
            <person name="Kuo A."/>
            <person name="Mondo S."/>
            <person name="Pangilinan J."/>
            <person name="Riley R."/>
            <person name="LaButti K."/>
            <person name="Andreopoulos B."/>
            <person name="Lipzen A."/>
            <person name="Chen C."/>
            <person name="Yan M."/>
            <person name="Daum C."/>
            <person name="Ng V."/>
            <person name="Clum A."/>
            <person name="Steindorff A."/>
            <person name="Ohm R.A."/>
            <person name="Martin F."/>
            <person name="Silar P."/>
            <person name="Natvig D.O."/>
            <person name="Lalanne C."/>
            <person name="Gautier V."/>
            <person name="Ament-Velasquez S.L."/>
            <person name="Kruys A."/>
            <person name="Hutchinson M.I."/>
            <person name="Powell A.J."/>
            <person name="Barry K."/>
            <person name="Miller A.N."/>
            <person name="Grigoriev I.V."/>
            <person name="Debuchy R."/>
            <person name="Gladieux P."/>
            <person name="Hiltunen Thoren M."/>
            <person name="Johannesson H."/>
        </authorList>
    </citation>
    <scope>NUCLEOTIDE SEQUENCE</scope>
    <source>
        <strain evidence="2">PSN243</strain>
    </source>
</reference>
<reference evidence="2" key="2">
    <citation type="submission" date="2023-05" db="EMBL/GenBank/DDBJ databases">
        <authorList>
            <consortium name="Lawrence Berkeley National Laboratory"/>
            <person name="Steindorff A."/>
            <person name="Hensen N."/>
            <person name="Bonometti L."/>
            <person name="Westerberg I."/>
            <person name="Brannstrom I.O."/>
            <person name="Guillou S."/>
            <person name="Cros-Aarteil S."/>
            <person name="Calhoun S."/>
            <person name="Haridas S."/>
            <person name="Kuo A."/>
            <person name="Mondo S."/>
            <person name="Pangilinan J."/>
            <person name="Riley R."/>
            <person name="Labutti K."/>
            <person name="Andreopoulos B."/>
            <person name="Lipzen A."/>
            <person name="Chen C."/>
            <person name="Yanf M."/>
            <person name="Daum C."/>
            <person name="Ng V."/>
            <person name="Clum A."/>
            <person name="Ohm R."/>
            <person name="Martin F."/>
            <person name="Silar P."/>
            <person name="Natvig D."/>
            <person name="Lalanne C."/>
            <person name="Gautier V."/>
            <person name="Ament-Velasquez S.L."/>
            <person name="Kruys A."/>
            <person name="Hutchinson M.I."/>
            <person name="Powell A.J."/>
            <person name="Barry K."/>
            <person name="Miller A.N."/>
            <person name="Grigoriev I.V."/>
            <person name="Debuchy R."/>
            <person name="Gladieux P."/>
            <person name="Thoren M.H."/>
            <person name="Johannesson H."/>
        </authorList>
    </citation>
    <scope>NUCLEOTIDE SEQUENCE</scope>
    <source>
        <strain evidence="2">PSN243</strain>
    </source>
</reference>
<dbReference type="EMBL" id="MU865986">
    <property type="protein sequence ID" value="KAK4443834.1"/>
    <property type="molecule type" value="Genomic_DNA"/>
</dbReference>
<feature type="signal peptide" evidence="1">
    <location>
        <begin position="1"/>
        <end position="17"/>
    </location>
</feature>
<keyword evidence="1" id="KW-0732">Signal</keyword>